<evidence type="ECO:0000256" key="5">
    <source>
        <dbReference type="ARBA" id="ARBA00023136"/>
    </source>
</evidence>
<reference evidence="8 9" key="1">
    <citation type="submission" date="2018-01" db="EMBL/GenBank/DDBJ databases">
        <title>The whole genome sequencing and assembly of Paenibacillus chitinolyticus KCCM 41400 strain.</title>
        <authorList>
            <person name="Kim J.-Y."/>
            <person name="Park M.-K."/>
            <person name="Lee Y.-J."/>
            <person name="Yi H."/>
            <person name="Bahn Y.-S."/>
            <person name="Kim J.F."/>
            <person name="Lee D.-W."/>
        </authorList>
    </citation>
    <scope>NUCLEOTIDE SEQUENCE [LARGE SCALE GENOMIC DNA]</scope>
    <source>
        <strain evidence="8 9">KCCM 41400</strain>
    </source>
</reference>
<keyword evidence="2" id="KW-1003">Cell membrane</keyword>
<organism evidence="8 9">
    <name type="scientific">Paenibacillus chitinolyticus</name>
    <dbReference type="NCBI Taxonomy" id="79263"/>
    <lineage>
        <taxon>Bacteria</taxon>
        <taxon>Bacillati</taxon>
        <taxon>Bacillota</taxon>
        <taxon>Bacilli</taxon>
        <taxon>Bacillales</taxon>
        <taxon>Paenibacillaceae</taxon>
        <taxon>Paenibacillus</taxon>
    </lineage>
</organism>
<dbReference type="PANTHER" id="PTHR43723">
    <property type="entry name" value="COBALT TRANSPORT PROTEIN CBIQ"/>
    <property type="match status" value="1"/>
</dbReference>
<feature type="transmembrane region" description="Helical" evidence="6">
    <location>
        <begin position="91"/>
        <end position="111"/>
    </location>
</feature>
<dbReference type="Pfam" id="PF02361">
    <property type="entry name" value="CbiQ"/>
    <property type="match status" value="1"/>
</dbReference>
<dbReference type="KEGG" id="pchi:PC41400_00400"/>
<evidence type="ECO:0000256" key="1">
    <source>
        <dbReference type="ARBA" id="ARBA00004651"/>
    </source>
</evidence>
<protein>
    <submittedName>
        <fullName evidence="8">Cobalt ECF transporter T component CbiQ</fullName>
    </submittedName>
</protein>
<evidence type="ECO:0000256" key="2">
    <source>
        <dbReference type="ARBA" id="ARBA00022475"/>
    </source>
</evidence>
<dbReference type="Proteomes" id="UP000288943">
    <property type="component" value="Chromosome"/>
</dbReference>
<sequence>MMLKRIDTISYANAFRGISPVWKCGFAGCLFILSYAGAPPVQAAVFGWMTLWTLLYARVPGKLYWLVYGGSLLFFAASLPALLLEFGKNAGTGVPLSSGWIIGTAGPWTVYVTGESLSRTAGLFMRVSACLACLQFVLFTTPLLEILQVMKKIRMPQIVIELTLIMYRFIFLLADTAHAMRTAQRCRGGQNGFAGGLRDTALLIVHLFGRTMQRYRGLTYGLTSRGFTERIELAPYEAAPVPPRYKAEGVTGIFMLTAAQIWLKWRGFA</sequence>
<dbReference type="GeneID" id="95373274"/>
<name>A0A410WPA6_9BACL</name>
<keyword evidence="5 6" id="KW-0472">Membrane</keyword>
<keyword evidence="4 6" id="KW-1133">Transmembrane helix</keyword>
<evidence type="ECO:0000313" key="9">
    <source>
        <dbReference type="Proteomes" id="UP000288943"/>
    </source>
</evidence>
<accession>A0A410WPA6</accession>
<evidence type="ECO:0000313" key="7">
    <source>
        <dbReference type="EMBL" id="MCY9598697.1"/>
    </source>
</evidence>
<evidence type="ECO:0000256" key="3">
    <source>
        <dbReference type="ARBA" id="ARBA00022692"/>
    </source>
</evidence>
<dbReference type="NCBIfam" id="TIGR02454">
    <property type="entry name" value="ECF_T_CbiQ"/>
    <property type="match status" value="1"/>
</dbReference>
<keyword evidence="3 6" id="KW-0812">Transmembrane</keyword>
<proteinExistence type="predicted"/>
<reference evidence="7 10" key="2">
    <citation type="submission" date="2022-05" db="EMBL/GenBank/DDBJ databases">
        <title>Genome Sequencing of Bee-Associated Microbes.</title>
        <authorList>
            <person name="Dunlap C."/>
        </authorList>
    </citation>
    <scope>NUCLEOTIDE SEQUENCE [LARGE SCALE GENOMIC DNA]</scope>
    <source>
        <strain evidence="7 10">NRRL B-23120</strain>
    </source>
</reference>
<evidence type="ECO:0000313" key="10">
    <source>
        <dbReference type="Proteomes" id="UP001527202"/>
    </source>
</evidence>
<dbReference type="EMBL" id="CP026520">
    <property type="protein sequence ID" value="QAV16239.1"/>
    <property type="molecule type" value="Genomic_DNA"/>
</dbReference>
<dbReference type="AlphaFoldDB" id="A0A410WPA6"/>
<feature type="transmembrane region" description="Helical" evidence="6">
    <location>
        <begin position="123"/>
        <end position="147"/>
    </location>
</feature>
<dbReference type="InterPro" id="IPR003339">
    <property type="entry name" value="ABC/ECF_trnsptr_transmembrane"/>
</dbReference>
<dbReference type="GO" id="GO:0043190">
    <property type="term" value="C:ATP-binding cassette (ABC) transporter complex"/>
    <property type="evidence" value="ECO:0007669"/>
    <property type="project" value="InterPro"/>
</dbReference>
<dbReference type="EMBL" id="JAMDMJ010000034">
    <property type="protein sequence ID" value="MCY9598697.1"/>
    <property type="molecule type" value="Genomic_DNA"/>
</dbReference>
<dbReference type="GO" id="GO:0006824">
    <property type="term" value="P:cobalt ion transport"/>
    <property type="evidence" value="ECO:0007669"/>
    <property type="project" value="InterPro"/>
</dbReference>
<evidence type="ECO:0000256" key="6">
    <source>
        <dbReference type="SAM" id="Phobius"/>
    </source>
</evidence>
<comment type="subcellular location">
    <subcellularLocation>
        <location evidence="1">Cell membrane</location>
        <topology evidence="1">Multi-pass membrane protein</topology>
    </subcellularLocation>
</comment>
<dbReference type="OrthoDB" id="9815246at2"/>
<dbReference type="Proteomes" id="UP001527202">
    <property type="component" value="Unassembled WGS sequence"/>
</dbReference>
<dbReference type="InterPro" id="IPR052770">
    <property type="entry name" value="Cobalt_transport_CbiQ"/>
</dbReference>
<dbReference type="CDD" id="cd16914">
    <property type="entry name" value="EcfT"/>
    <property type="match status" value="1"/>
</dbReference>
<gene>
    <name evidence="8" type="primary">cbiQ</name>
    <name evidence="7" type="ORF">M5X16_23360</name>
    <name evidence="8" type="ORF">PC41400_00400</name>
</gene>
<feature type="transmembrane region" description="Helical" evidence="6">
    <location>
        <begin position="63"/>
        <end position="84"/>
    </location>
</feature>
<evidence type="ECO:0000256" key="4">
    <source>
        <dbReference type="ARBA" id="ARBA00022989"/>
    </source>
</evidence>
<keyword evidence="10" id="KW-1185">Reference proteome</keyword>
<dbReference type="RefSeq" id="WP_042231272.1">
    <property type="nucleotide sequence ID" value="NZ_CP026520.1"/>
</dbReference>
<dbReference type="PANTHER" id="PTHR43723:SF1">
    <property type="entry name" value="COBALT TRANSPORT PROTEIN CBIQ"/>
    <property type="match status" value="1"/>
</dbReference>
<evidence type="ECO:0000313" key="8">
    <source>
        <dbReference type="EMBL" id="QAV16239.1"/>
    </source>
</evidence>
<dbReference type="InterPro" id="IPR012809">
    <property type="entry name" value="ECF_CbiQ"/>
</dbReference>